<feature type="domain" description="Mannitol dehydrogenase C-terminal" evidence="9">
    <location>
        <begin position="204"/>
        <end position="381"/>
    </location>
</feature>
<protein>
    <recommendedName>
        <fullName evidence="3 7">Mannitol-1-phosphate 5-dehydrogenase</fullName>
        <ecNumber evidence="2 7">1.1.1.17</ecNumber>
    </recommendedName>
</protein>
<dbReference type="InterPro" id="IPR023028">
    <property type="entry name" value="Mannitol_1_phos_5_DH"/>
</dbReference>
<evidence type="ECO:0000256" key="7">
    <source>
        <dbReference type="HAMAP-Rule" id="MF_00196"/>
    </source>
</evidence>
<evidence type="ECO:0000256" key="3">
    <source>
        <dbReference type="ARBA" id="ARBA00016219"/>
    </source>
</evidence>
<dbReference type="RefSeq" id="WP_406581306.1">
    <property type="nucleotide sequence ID" value="NZ_JBJHQH010000010.1"/>
</dbReference>
<dbReference type="InterPro" id="IPR008927">
    <property type="entry name" value="6-PGluconate_DH-like_C_sf"/>
</dbReference>
<dbReference type="Gene3D" id="1.10.1040.10">
    <property type="entry name" value="N-(1-d-carboxylethyl)-l-norvaline Dehydrogenase, domain 2"/>
    <property type="match status" value="1"/>
</dbReference>
<dbReference type="PANTHER" id="PTHR30524">
    <property type="entry name" value="MANNITOL-1-PHOSPHATE 5-DEHYDROGENASE"/>
    <property type="match status" value="1"/>
</dbReference>
<dbReference type="Proteomes" id="UP001623041">
    <property type="component" value="Unassembled WGS sequence"/>
</dbReference>
<dbReference type="GO" id="GO:0008926">
    <property type="term" value="F:mannitol-1-phosphate 5-dehydrogenase activity"/>
    <property type="evidence" value="ECO:0007669"/>
    <property type="project" value="UniProtKB-EC"/>
</dbReference>
<evidence type="ECO:0000313" key="10">
    <source>
        <dbReference type="EMBL" id="MFK9092734.1"/>
    </source>
</evidence>
<dbReference type="NCBIfam" id="NF002649">
    <property type="entry name" value="PRK02318.2-1"/>
    <property type="match status" value="1"/>
</dbReference>
<dbReference type="InterPro" id="IPR013131">
    <property type="entry name" value="Mannitol_DH_N"/>
</dbReference>
<evidence type="ECO:0000313" key="11">
    <source>
        <dbReference type="Proteomes" id="UP001623041"/>
    </source>
</evidence>
<evidence type="ECO:0000256" key="5">
    <source>
        <dbReference type="ARBA" id="ARBA00023027"/>
    </source>
</evidence>
<comment type="similarity">
    <text evidence="1 7">Belongs to the mannitol dehydrogenase family.</text>
</comment>
<evidence type="ECO:0000256" key="4">
    <source>
        <dbReference type="ARBA" id="ARBA00023002"/>
    </source>
</evidence>
<feature type="binding site" evidence="7">
    <location>
        <begin position="3"/>
        <end position="14"/>
    </location>
    <ligand>
        <name>NAD(+)</name>
        <dbReference type="ChEBI" id="CHEBI:57540"/>
    </ligand>
</feature>
<keyword evidence="5 7" id="KW-0520">NAD</keyword>
<evidence type="ECO:0000256" key="1">
    <source>
        <dbReference type="ARBA" id="ARBA00006541"/>
    </source>
</evidence>
<dbReference type="InterPro" id="IPR013328">
    <property type="entry name" value="6PGD_dom2"/>
</dbReference>
<dbReference type="InterPro" id="IPR013118">
    <property type="entry name" value="Mannitol_DH_C"/>
</dbReference>
<dbReference type="Pfam" id="PF08125">
    <property type="entry name" value="Mannitol_dh_C"/>
    <property type="match status" value="1"/>
</dbReference>
<evidence type="ECO:0000259" key="9">
    <source>
        <dbReference type="Pfam" id="PF08125"/>
    </source>
</evidence>
<keyword evidence="11" id="KW-1185">Reference proteome</keyword>
<comment type="catalytic activity">
    <reaction evidence="6 7">
        <text>D-mannitol 1-phosphate + NAD(+) = beta-D-fructose 6-phosphate + NADH + H(+)</text>
        <dbReference type="Rhea" id="RHEA:19661"/>
        <dbReference type="ChEBI" id="CHEBI:15378"/>
        <dbReference type="ChEBI" id="CHEBI:57540"/>
        <dbReference type="ChEBI" id="CHEBI:57634"/>
        <dbReference type="ChEBI" id="CHEBI:57945"/>
        <dbReference type="ChEBI" id="CHEBI:61381"/>
        <dbReference type="EC" id="1.1.1.17"/>
    </reaction>
</comment>
<dbReference type="Gene3D" id="3.40.50.720">
    <property type="entry name" value="NAD(P)-binding Rossmann-like Domain"/>
    <property type="match status" value="1"/>
</dbReference>
<dbReference type="EC" id="1.1.1.17" evidence="2 7"/>
<reference evidence="10 11" key="1">
    <citation type="submission" date="2024-11" db="EMBL/GenBank/DDBJ databases">
        <authorList>
            <person name="Lucas J.A."/>
        </authorList>
    </citation>
    <scope>NUCLEOTIDE SEQUENCE [LARGE SCALE GENOMIC DNA]</scope>
    <source>
        <strain evidence="10 11">Z 5.4</strain>
    </source>
</reference>
<dbReference type="NCBIfam" id="NF002650">
    <property type="entry name" value="PRK02318.2-2"/>
    <property type="match status" value="1"/>
</dbReference>
<comment type="caution">
    <text evidence="10">The sequence shown here is derived from an EMBL/GenBank/DDBJ whole genome shotgun (WGS) entry which is preliminary data.</text>
</comment>
<feature type="domain" description="Mannitol dehydrogenase N-terminal" evidence="8">
    <location>
        <begin position="2"/>
        <end position="196"/>
    </location>
</feature>
<dbReference type="SUPFAM" id="SSF48179">
    <property type="entry name" value="6-phosphogluconate dehydrogenase C-terminal domain-like"/>
    <property type="match status" value="1"/>
</dbReference>
<dbReference type="SUPFAM" id="SSF51735">
    <property type="entry name" value="NAD(P)-binding Rossmann-fold domains"/>
    <property type="match status" value="1"/>
</dbReference>
<evidence type="ECO:0000259" key="8">
    <source>
        <dbReference type="Pfam" id="PF01232"/>
    </source>
</evidence>
<evidence type="ECO:0000256" key="6">
    <source>
        <dbReference type="ARBA" id="ARBA00048615"/>
    </source>
</evidence>
<dbReference type="PRINTS" id="PR00084">
    <property type="entry name" value="MTLDHDRGNASE"/>
</dbReference>
<dbReference type="InterPro" id="IPR036291">
    <property type="entry name" value="NAD(P)-bd_dom_sf"/>
</dbReference>
<keyword evidence="4 7" id="KW-0560">Oxidoreductase</keyword>
<sequence length="385" mass="42903">MLAVHFGAGNIGRGFIGNLLYHSGYETCFVDVNSEIVNLLNEKNEYRVVLAESSQEEVTIKNVRAINSAVNPEQVMAAIAEADLVTTAIGPNILPLIAGLIADGLRKRIEQTDKPLNIIACENMIGGSSLLKEKIFEKLTADEKAQFEGRFGFPDSAVDRIVPNQANEDKLMVKVEPFYEWVVEEPKIVGEKPPVKGITYVQELVPFIERKLFTVNTGHALAAYFGYYFGMETINRAMENEQIRGLVEGALKESGAFLVGKYGFNEEEHNKYIEKIIGRFSNSYIVDEVTRVGRSPIRKLGPNDRLVSPARQYKKVIGKDPKYLLKGIAAALMYDFQGDEEAVQVQTAINEKGLEAAIKEFTQLDATSSLFQGIIEQYHQLKSNK</sequence>
<dbReference type="Pfam" id="PF01232">
    <property type="entry name" value="Mannitol_dh"/>
    <property type="match status" value="1"/>
</dbReference>
<dbReference type="NCBIfam" id="NF002646">
    <property type="entry name" value="PRK02318.1-2"/>
    <property type="match status" value="1"/>
</dbReference>
<dbReference type="PANTHER" id="PTHR30524:SF0">
    <property type="entry name" value="ALTRONATE OXIDOREDUCTASE-RELATED"/>
    <property type="match status" value="1"/>
</dbReference>
<name>A0ABW8RGX3_9BACI</name>
<proteinExistence type="inferred from homology"/>
<dbReference type="InterPro" id="IPR000669">
    <property type="entry name" value="Mannitol_DH"/>
</dbReference>
<organism evidence="10 11">
    <name type="scientific">Bacillus salipaludis</name>
    <dbReference type="NCBI Taxonomy" id="2547811"/>
    <lineage>
        <taxon>Bacteria</taxon>
        <taxon>Bacillati</taxon>
        <taxon>Bacillota</taxon>
        <taxon>Bacilli</taxon>
        <taxon>Bacillales</taxon>
        <taxon>Bacillaceae</taxon>
        <taxon>Bacillus</taxon>
    </lineage>
</organism>
<gene>
    <name evidence="7" type="primary">mtlD</name>
    <name evidence="10" type="ORF">ACJEBI_14745</name>
</gene>
<dbReference type="NCBIfam" id="NF002652">
    <property type="entry name" value="PRK02318.2-5"/>
    <property type="match status" value="1"/>
</dbReference>
<dbReference type="NCBIfam" id="NF002647">
    <property type="entry name" value="PRK02318.1-3"/>
    <property type="match status" value="1"/>
</dbReference>
<dbReference type="EMBL" id="JBJHQH010000010">
    <property type="protein sequence ID" value="MFK9092734.1"/>
    <property type="molecule type" value="Genomic_DNA"/>
</dbReference>
<dbReference type="HAMAP" id="MF_00196">
    <property type="entry name" value="Mannitol_dehydrog"/>
    <property type="match status" value="1"/>
</dbReference>
<evidence type="ECO:0000256" key="2">
    <source>
        <dbReference type="ARBA" id="ARBA00012939"/>
    </source>
</evidence>
<accession>A0ABW8RGX3</accession>